<dbReference type="PANTHER" id="PTHR46127:SF1">
    <property type="entry name" value="CILIA- AND FLAGELLA-ASSOCIATED PROTEIN 65"/>
    <property type="match status" value="1"/>
</dbReference>
<comment type="caution">
    <text evidence="2">The sequence shown here is derived from an EMBL/GenBank/DDBJ whole genome shotgun (WGS) entry which is preliminary data.</text>
</comment>
<dbReference type="AlphaFoldDB" id="A0AAV8Y9C8"/>
<proteinExistence type="predicted"/>
<reference evidence="2" key="1">
    <citation type="journal article" date="2023" name="Insect Mol. Biol.">
        <title>Genome sequencing provides insights into the evolution of gene families encoding plant cell wall-degrading enzymes in longhorned beetles.</title>
        <authorList>
            <person name="Shin N.R."/>
            <person name="Okamura Y."/>
            <person name="Kirsch R."/>
            <person name="Pauchet Y."/>
        </authorList>
    </citation>
    <scope>NUCLEOTIDE SEQUENCE</scope>
    <source>
        <strain evidence="2">AMC_N1</strain>
    </source>
</reference>
<dbReference type="Gene3D" id="2.60.40.10">
    <property type="entry name" value="Immunoglobulins"/>
    <property type="match status" value="1"/>
</dbReference>
<evidence type="ECO:0000313" key="2">
    <source>
        <dbReference type="EMBL" id="KAJ8948181.1"/>
    </source>
</evidence>
<dbReference type="EMBL" id="JAPWTK010000142">
    <property type="protein sequence ID" value="KAJ8948181.1"/>
    <property type="molecule type" value="Genomic_DNA"/>
</dbReference>
<evidence type="ECO:0000259" key="1">
    <source>
        <dbReference type="Pfam" id="PF24507"/>
    </source>
</evidence>
<evidence type="ECO:0000313" key="3">
    <source>
        <dbReference type="Proteomes" id="UP001162162"/>
    </source>
</evidence>
<dbReference type="Pfam" id="PF24507">
    <property type="entry name" value="Ig_CFAP65_4th"/>
    <property type="match status" value="1"/>
</dbReference>
<name>A0AAV8Y9C8_9CUCU</name>
<dbReference type="InterPro" id="IPR013783">
    <property type="entry name" value="Ig-like_fold"/>
</dbReference>
<sequence>MRKVCANIVTKLQATPSKSILGETISYRITRESVVKPIYQVFNFTKYEGVIKPGEWLKLKIKYTPQIPRQKNLDTFVLVAGSNYTVKILTIGSTTGPLLRTSVKRLDFFKTPSTAVCRRTFEIRNISAAQATFLFDCNKDDDIFKVEPMKGTLQGHSHLYVDVHFMPNEHGSFLERVFCLSWCGDPIIQVAFQTDQSAQGIFPLLQSIFFDKLLVRQERNATNTANTANALNVRIH</sequence>
<dbReference type="PANTHER" id="PTHR46127">
    <property type="entry name" value="CILIA- AND FLAGELLA-ASSOCIATED PROTEIN 65"/>
    <property type="match status" value="1"/>
</dbReference>
<gene>
    <name evidence="2" type="ORF">NQ318_010454</name>
</gene>
<keyword evidence="3" id="KW-1185">Reference proteome</keyword>
<organism evidence="2 3">
    <name type="scientific">Aromia moschata</name>
    <dbReference type="NCBI Taxonomy" id="1265417"/>
    <lineage>
        <taxon>Eukaryota</taxon>
        <taxon>Metazoa</taxon>
        <taxon>Ecdysozoa</taxon>
        <taxon>Arthropoda</taxon>
        <taxon>Hexapoda</taxon>
        <taxon>Insecta</taxon>
        <taxon>Pterygota</taxon>
        <taxon>Neoptera</taxon>
        <taxon>Endopterygota</taxon>
        <taxon>Coleoptera</taxon>
        <taxon>Polyphaga</taxon>
        <taxon>Cucujiformia</taxon>
        <taxon>Chrysomeloidea</taxon>
        <taxon>Cerambycidae</taxon>
        <taxon>Cerambycinae</taxon>
        <taxon>Callichromatini</taxon>
        <taxon>Aromia</taxon>
    </lineage>
</organism>
<dbReference type="InterPro" id="IPR058536">
    <property type="entry name" value="Ig_CFAP65_4th"/>
</dbReference>
<accession>A0AAV8Y9C8</accession>
<dbReference type="Proteomes" id="UP001162162">
    <property type="component" value="Unassembled WGS sequence"/>
</dbReference>
<feature type="domain" description="CFAP65 fourth Ig-like" evidence="1">
    <location>
        <begin position="116"/>
        <end position="180"/>
    </location>
</feature>
<dbReference type="InterPro" id="IPR052614">
    <property type="entry name" value="CFAP65"/>
</dbReference>
<protein>
    <recommendedName>
        <fullName evidence="1">CFAP65 fourth Ig-like domain-containing protein</fullName>
    </recommendedName>
</protein>